<evidence type="ECO:0000313" key="2">
    <source>
        <dbReference type="EMBL" id="KAF7195992.1"/>
    </source>
</evidence>
<feature type="compositionally biased region" description="Acidic residues" evidence="1">
    <location>
        <begin position="112"/>
        <end position="121"/>
    </location>
</feature>
<keyword evidence="3" id="KW-1185">Reference proteome</keyword>
<organism evidence="2 3">
    <name type="scientific">Pseudocercospora fuligena</name>
    <dbReference type="NCBI Taxonomy" id="685502"/>
    <lineage>
        <taxon>Eukaryota</taxon>
        <taxon>Fungi</taxon>
        <taxon>Dikarya</taxon>
        <taxon>Ascomycota</taxon>
        <taxon>Pezizomycotina</taxon>
        <taxon>Dothideomycetes</taxon>
        <taxon>Dothideomycetidae</taxon>
        <taxon>Mycosphaerellales</taxon>
        <taxon>Mycosphaerellaceae</taxon>
        <taxon>Pseudocercospora</taxon>
    </lineage>
</organism>
<dbReference type="AlphaFoldDB" id="A0A8H6RRK7"/>
<dbReference type="Proteomes" id="UP000660729">
    <property type="component" value="Unassembled WGS sequence"/>
</dbReference>
<proteinExistence type="predicted"/>
<feature type="compositionally biased region" description="Acidic residues" evidence="1">
    <location>
        <begin position="86"/>
        <end position="103"/>
    </location>
</feature>
<comment type="caution">
    <text evidence="2">The sequence shown here is derived from an EMBL/GenBank/DDBJ whole genome shotgun (WGS) entry which is preliminary data.</text>
</comment>
<sequence length="362" mass="40668">MSPKIKLEDEDLDYEIRPVRLPMAHRKTDVQPRAPIVEAGPDDEANLESDLTEYESGEEATASSEDGIAFEDRDLSKCVWDSSEIGGEETSEEATEPTFDQDSEVSSRDAGSEDSDDDFEPGEQNTGASFEDLPPEIRNKIYHYALVDEDPILAVYHPTKSNKCNLYSAAGGIRNHASIRSLGPRMRGFPVQLLRTNKAISIEAAKVFYGSNTLVFWIGKAPVNYMDFFFGPTTNNLPRSTLAYMRNIKLIELADHDSIKKITKRFKEAAKAARKAGETMALKKMYVRKLQWKQDQIVAELVPMLRALRKCQPKETLESSGVLELVEFISWDKGASALQIRQANDRNKLIRKALKVSLQAME</sequence>
<dbReference type="PANTHER" id="PTHR42085">
    <property type="entry name" value="F-BOX DOMAIN-CONTAINING PROTEIN"/>
    <property type="match status" value="1"/>
</dbReference>
<name>A0A8H6RRK7_9PEZI</name>
<dbReference type="InterPro" id="IPR038883">
    <property type="entry name" value="AN11006-like"/>
</dbReference>
<gene>
    <name evidence="2" type="ORF">HII31_02618</name>
</gene>
<dbReference type="EMBL" id="JABCIY010000032">
    <property type="protein sequence ID" value="KAF7195992.1"/>
    <property type="molecule type" value="Genomic_DNA"/>
</dbReference>
<feature type="compositionally biased region" description="Acidic residues" evidence="1">
    <location>
        <begin position="40"/>
        <end position="58"/>
    </location>
</feature>
<evidence type="ECO:0000313" key="3">
    <source>
        <dbReference type="Proteomes" id="UP000660729"/>
    </source>
</evidence>
<feature type="region of interest" description="Disordered" evidence="1">
    <location>
        <begin position="24"/>
        <end position="132"/>
    </location>
</feature>
<protein>
    <submittedName>
        <fullName evidence="2">Uncharacterized protein</fullName>
    </submittedName>
</protein>
<reference evidence="2" key="1">
    <citation type="submission" date="2020-04" db="EMBL/GenBank/DDBJ databases">
        <title>Draft genome resource of the tomato pathogen Pseudocercospora fuligena.</title>
        <authorList>
            <person name="Zaccaron A."/>
        </authorList>
    </citation>
    <scope>NUCLEOTIDE SEQUENCE</scope>
    <source>
        <strain evidence="2">PF001</strain>
    </source>
</reference>
<dbReference type="OrthoDB" id="62952at2759"/>
<dbReference type="PANTHER" id="PTHR42085:SF2">
    <property type="entry name" value="F-BOX DOMAIN-CONTAINING PROTEIN"/>
    <property type="match status" value="1"/>
</dbReference>
<accession>A0A8H6RRK7</accession>
<evidence type="ECO:0000256" key="1">
    <source>
        <dbReference type="SAM" id="MobiDB-lite"/>
    </source>
</evidence>